<dbReference type="InterPro" id="IPR036291">
    <property type="entry name" value="NAD(P)-bd_dom_sf"/>
</dbReference>
<dbReference type="HOGENOM" id="CLU_046102_0_0_9"/>
<accession>F4LW24</accession>
<dbReference type="PANTHER" id="PTHR37850:SF3">
    <property type="entry name" value="BLR7815 PROTEIN"/>
    <property type="match status" value="1"/>
</dbReference>
<dbReference type="EMBL" id="HF563609">
    <property type="protein sequence ID" value="CCP26448.1"/>
    <property type="molecule type" value="Genomic_DNA"/>
</dbReference>
<dbReference type="InterPro" id="IPR048423">
    <property type="entry name" value="DRL_cat"/>
</dbReference>
<reference evidence="3" key="1">
    <citation type="journal article" date="2013" name="Genome Announc.">
        <title>First genome sequence of a syntrophic acetate-oxidizing bacterium, Tepidanaerobacter acetatoxydans strain Re1.</title>
        <authorList>
            <person name="Manzoor S."/>
            <person name="Bongcam-Rudloff E."/>
            <person name="Schnurer A."/>
            <person name="Muller B."/>
        </authorList>
    </citation>
    <scope>NUCLEOTIDE SEQUENCE [LARGE SCALE GENOMIC DNA]</scope>
    <source>
        <strain evidence="3">Re1</strain>
    </source>
</reference>
<protein>
    <submittedName>
        <fullName evidence="2">SAF domain-containing protein</fullName>
    </submittedName>
</protein>
<evidence type="ECO:0000313" key="2">
    <source>
        <dbReference type="EMBL" id="CCP26448.1"/>
    </source>
</evidence>
<name>F4LW24_TEPAE</name>
<proteinExistence type="predicted"/>
<sequence>MTIFRCIDKFKSKDNVCAAVIGAGHFGTAIVTQQKYVKDLIVPIVADLNLDNAKNALVKAGIPENKIKYVCNTKQAETEISIGNYLYTDKVDIIFNLKAIDIICEATGVPEVGSKHCKTAIEQGKHIALISKELDSVIGPILNKMANEKGLVFTPVDGDQHGLLINMYEWAKGIGLHVISGGKARDAEFVFDEKSKIVSVKADGITVHENAEVKVPDTYMKYFEMIPKGRTEEYLKKRKEILKSLPNAGAFDLCELTIAANATGLKPYTPDLTQGTLRITELPIAYCSKQNNGIYEDQEGIIDVATILRRNDEAGMGGGVFLIVKCDNSYSNYILTTKGQISNYDLNAAIIYRPYHLCGVEVTTSIKQAVQLGISTVSDDYIPRYDLVKKAKRDIKAGEVFGNDHDPKLEAIIVPTTKRASNSSVPGHMLDGNKAKRDIPKDTVITYSMVEQPNNSLLWNLRLQQEEIFD</sequence>
<dbReference type="Gene3D" id="3.40.50.720">
    <property type="entry name" value="NAD(P)-binding Rossmann-like Domain"/>
    <property type="match status" value="1"/>
</dbReference>
<dbReference type="KEGG" id="tep:TepRe1_1550"/>
<dbReference type="RefSeq" id="WP_013778615.1">
    <property type="nucleotide sequence ID" value="NC_015519.1"/>
</dbReference>
<evidence type="ECO:0000259" key="1">
    <source>
        <dbReference type="Pfam" id="PF21135"/>
    </source>
</evidence>
<organism evidence="2 3">
    <name type="scientific">Tepidanaerobacter acetatoxydans (strain DSM 21804 / JCM 16047 / Re1)</name>
    <dbReference type="NCBI Taxonomy" id="1209989"/>
    <lineage>
        <taxon>Bacteria</taxon>
        <taxon>Bacillati</taxon>
        <taxon>Bacillota</taxon>
        <taxon>Clostridia</taxon>
        <taxon>Thermosediminibacterales</taxon>
        <taxon>Tepidanaerobacteraceae</taxon>
        <taxon>Tepidanaerobacter</taxon>
    </lineage>
</organism>
<feature type="domain" description="Oxidoreductase DRL-like catalytic" evidence="1">
    <location>
        <begin position="252"/>
        <end position="362"/>
    </location>
</feature>
<dbReference type="Proteomes" id="UP000010802">
    <property type="component" value="Chromosome"/>
</dbReference>
<dbReference type="KEGG" id="tae:TepiRe1_1667"/>
<dbReference type="AlphaFoldDB" id="F4LW24"/>
<evidence type="ECO:0000313" key="3">
    <source>
        <dbReference type="Proteomes" id="UP000010802"/>
    </source>
</evidence>
<dbReference type="OrthoDB" id="9777844at2"/>
<dbReference type="Pfam" id="PF21135">
    <property type="entry name" value="DRL_cat"/>
    <property type="match status" value="1"/>
</dbReference>
<keyword evidence="3" id="KW-1185">Reference proteome</keyword>
<accession>L0S3J7</accession>
<dbReference type="PANTHER" id="PTHR37850">
    <property type="entry name" value="STRU PROTEIN"/>
    <property type="match status" value="1"/>
</dbReference>
<dbReference type="SUPFAM" id="SSF51735">
    <property type="entry name" value="NAD(P)-binding Rossmann-fold domains"/>
    <property type="match status" value="1"/>
</dbReference>
<dbReference type="PATRIC" id="fig|1209989.3.peg.1915"/>
<dbReference type="CDD" id="cd11616">
    <property type="entry name" value="SAF_DH_OX_like"/>
    <property type="match status" value="1"/>
</dbReference>
<dbReference type="eggNOG" id="COG4091">
    <property type="taxonomic scope" value="Bacteria"/>
</dbReference>
<gene>
    <name evidence="2" type="ordered locus">TEPIRE1_1667</name>
</gene>